<evidence type="ECO:0000259" key="2">
    <source>
        <dbReference type="Pfam" id="PF21028"/>
    </source>
</evidence>
<dbReference type="Proteomes" id="UP000601768">
    <property type="component" value="Unassembled WGS sequence"/>
</dbReference>
<evidence type="ECO:0000313" key="4">
    <source>
        <dbReference type="Proteomes" id="UP000601768"/>
    </source>
</evidence>
<evidence type="ECO:0000259" key="1">
    <source>
        <dbReference type="Pfam" id="PF06938"/>
    </source>
</evidence>
<comment type="caution">
    <text evidence="3">The sequence shown here is derived from an EMBL/GenBank/DDBJ whole genome shotgun (WGS) entry which is preliminary data.</text>
</comment>
<dbReference type="RefSeq" id="WP_186507050.1">
    <property type="nucleotide sequence ID" value="NZ_JACNEP010000008.1"/>
</dbReference>
<dbReference type="AlphaFoldDB" id="A0A8J6LZW8"/>
<reference evidence="3" key="2">
    <citation type="submission" date="2020-08" db="EMBL/GenBank/DDBJ databases">
        <authorList>
            <person name="Lai Q."/>
        </authorList>
    </citation>
    <scope>NUCLEOTIDE SEQUENCE</scope>
    <source>
        <strain evidence="3">S27-2</strain>
    </source>
</reference>
<dbReference type="Pfam" id="PF21028">
    <property type="entry name" value="DUF1285_C"/>
    <property type="match status" value="1"/>
</dbReference>
<organism evidence="3 4">
    <name type="scientific">Neptunicella marina</name>
    <dbReference type="NCBI Taxonomy" id="2125989"/>
    <lineage>
        <taxon>Bacteria</taxon>
        <taxon>Pseudomonadati</taxon>
        <taxon>Pseudomonadota</taxon>
        <taxon>Gammaproteobacteria</taxon>
        <taxon>Alteromonadales</taxon>
        <taxon>Alteromonadaceae</taxon>
        <taxon>Neptunicella</taxon>
    </lineage>
</organism>
<dbReference type="Pfam" id="PF06938">
    <property type="entry name" value="DUF1285_N"/>
    <property type="match status" value="1"/>
</dbReference>
<gene>
    <name evidence="3" type="ORF">H8B19_11590</name>
</gene>
<dbReference type="Gene3D" id="2.30.270.10">
    <property type="entry name" value="duf1285 protein"/>
    <property type="match status" value="1"/>
</dbReference>
<accession>A0A8J6LZW8</accession>
<feature type="domain" description="DUF1285" evidence="1">
    <location>
        <begin position="18"/>
        <end position="81"/>
    </location>
</feature>
<dbReference type="InterPro" id="IPR048342">
    <property type="entry name" value="DUF1285_C"/>
</dbReference>
<sequence>MNLNDLRDKLKQADNSPQQWDPPLCGEIDLVIKYDGSWHYQGSVISRPEIVRLFASVLRRKEQLYLLVTPVEKLIIQVEDAPFVVTQWNQLQGLIYLTTSVGEEVCISEQHPIKLLPSPHTGEVLPYCEIRENLMARIHQNVFYQLAACGQIEQHQNASCLMLQSGDYKFSLGEV</sequence>
<keyword evidence="4" id="KW-1185">Reference proteome</keyword>
<name>A0A8J6LZW8_9ALTE</name>
<dbReference type="InterPro" id="IPR010707">
    <property type="entry name" value="DUF1285"/>
</dbReference>
<feature type="domain" description="DUF1285" evidence="2">
    <location>
        <begin position="82"/>
        <end position="172"/>
    </location>
</feature>
<evidence type="ECO:0000313" key="3">
    <source>
        <dbReference type="EMBL" id="MBC3766520.1"/>
    </source>
</evidence>
<dbReference type="PIRSF" id="PIRSF029557">
    <property type="entry name" value="UCP029557"/>
    <property type="match status" value="1"/>
</dbReference>
<reference evidence="3" key="1">
    <citation type="journal article" date="2018" name="Int. J. Syst. Evol. Microbiol.">
        <title>Neptunicella marina gen. nov., sp. nov., isolated from surface seawater.</title>
        <authorList>
            <person name="Liu X."/>
            <person name="Lai Q."/>
            <person name="Du Y."/>
            <person name="Zhang X."/>
            <person name="Liu Z."/>
            <person name="Sun F."/>
            <person name="Shao Z."/>
        </authorList>
    </citation>
    <scope>NUCLEOTIDE SEQUENCE</scope>
    <source>
        <strain evidence="3">S27-2</strain>
    </source>
</reference>
<dbReference type="InterPro" id="IPR048341">
    <property type="entry name" value="DUF1285_N"/>
</dbReference>
<proteinExistence type="predicted"/>
<dbReference type="InterPro" id="IPR023361">
    <property type="entry name" value="DUF1285_beta_roll_sf"/>
</dbReference>
<dbReference type="EMBL" id="JACNEP010000008">
    <property type="protein sequence ID" value="MBC3766520.1"/>
    <property type="molecule type" value="Genomic_DNA"/>
</dbReference>
<protein>
    <submittedName>
        <fullName evidence="3">DUF1285 domain-containing protein</fullName>
    </submittedName>
</protein>
<dbReference type="Gene3D" id="3.10.540.10">
    <property type="entry name" value="duf1285 like domain"/>
    <property type="match status" value="1"/>
</dbReference>